<gene>
    <name evidence="2" type="ORF">EK21DRAFT_115709</name>
</gene>
<keyword evidence="3" id="KW-1185">Reference proteome</keyword>
<dbReference type="Proteomes" id="UP000799777">
    <property type="component" value="Unassembled WGS sequence"/>
</dbReference>
<feature type="domain" description="NadR/Ttd14 AAA" evidence="1">
    <location>
        <begin position="4"/>
        <end position="187"/>
    </location>
</feature>
<comment type="caution">
    <text evidence="2">The sequence shown here is derived from an EMBL/GenBank/DDBJ whole genome shotgun (WGS) entry which is preliminary data.</text>
</comment>
<organism evidence="2 3">
    <name type="scientific">Setomelanomma holmii</name>
    <dbReference type="NCBI Taxonomy" id="210430"/>
    <lineage>
        <taxon>Eukaryota</taxon>
        <taxon>Fungi</taxon>
        <taxon>Dikarya</taxon>
        <taxon>Ascomycota</taxon>
        <taxon>Pezizomycotina</taxon>
        <taxon>Dothideomycetes</taxon>
        <taxon>Pleosporomycetidae</taxon>
        <taxon>Pleosporales</taxon>
        <taxon>Pleosporineae</taxon>
        <taxon>Phaeosphaeriaceae</taxon>
        <taxon>Setomelanomma</taxon>
    </lineage>
</organism>
<evidence type="ECO:0000259" key="1">
    <source>
        <dbReference type="Pfam" id="PF13521"/>
    </source>
</evidence>
<dbReference type="InterPro" id="IPR038727">
    <property type="entry name" value="NadR/Ttd14_AAA_dom"/>
</dbReference>
<dbReference type="OrthoDB" id="6118920at2759"/>
<sequence>MKNIYIIGAQSTGKTTLINALEDYWKGGAYGNGSTWPQHPLIIREVARTVLTEKNFSREDIATSPTRALQLQQHILAAQYKAETMACAPNASPWYICDRSGLDPIVYATCFVGAEAAADMLNSKIWLELEIRMKEGIVILCEAGCHWLTDDGVRLMPKNVEEWTRMETAFRDLLAARGIGFSTVSRDMTDLKLRVGYVQKLIEDAFEQTL</sequence>
<proteinExistence type="predicted"/>
<dbReference type="Gene3D" id="3.40.50.300">
    <property type="entry name" value="P-loop containing nucleotide triphosphate hydrolases"/>
    <property type="match status" value="1"/>
</dbReference>
<reference evidence="2" key="1">
    <citation type="journal article" date="2020" name="Stud. Mycol.">
        <title>101 Dothideomycetes genomes: a test case for predicting lifestyles and emergence of pathogens.</title>
        <authorList>
            <person name="Haridas S."/>
            <person name="Albert R."/>
            <person name="Binder M."/>
            <person name="Bloem J."/>
            <person name="Labutti K."/>
            <person name="Salamov A."/>
            <person name="Andreopoulos B."/>
            <person name="Baker S."/>
            <person name="Barry K."/>
            <person name="Bills G."/>
            <person name="Bluhm B."/>
            <person name="Cannon C."/>
            <person name="Castanera R."/>
            <person name="Culley D."/>
            <person name="Daum C."/>
            <person name="Ezra D."/>
            <person name="Gonzalez J."/>
            <person name="Henrissat B."/>
            <person name="Kuo A."/>
            <person name="Liang C."/>
            <person name="Lipzen A."/>
            <person name="Lutzoni F."/>
            <person name="Magnuson J."/>
            <person name="Mondo S."/>
            <person name="Nolan M."/>
            <person name="Ohm R."/>
            <person name="Pangilinan J."/>
            <person name="Park H.-J."/>
            <person name="Ramirez L."/>
            <person name="Alfaro M."/>
            <person name="Sun H."/>
            <person name="Tritt A."/>
            <person name="Yoshinaga Y."/>
            <person name="Zwiers L.-H."/>
            <person name="Turgeon B."/>
            <person name="Goodwin S."/>
            <person name="Spatafora J."/>
            <person name="Crous P."/>
            <person name="Grigoriev I."/>
        </authorList>
    </citation>
    <scope>NUCLEOTIDE SEQUENCE</scope>
    <source>
        <strain evidence="2">CBS 110217</strain>
    </source>
</reference>
<dbReference type="SUPFAM" id="SSF52540">
    <property type="entry name" value="P-loop containing nucleoside triphosphate hydrolases"/>
    <property type="match status" value="1"/>
</dbReference>
<dbReference type="Pfam" id="PF13521">
    <property type="entry name" value="AAA_28"/>
    <property type="match status" value="1"/>
</dbReference>
<evidence type="ECO:0000313" key="2">
    <source>
        <dbReference type="EMBL" id="KAF2026560.1"/>
    </source>
</evidence>
<accession>A0A9P4H2Q9</accession>
<dbReference type="AlphaFoldDB" id="A0A9P4H2Q9"/>
<evidence type="ECO:0000313" key="3">
    <source>
        <dbReference type="Proteomes" id="UP000799777"/>
    </source>
</evidence>
<protein>
    <recommendedName>
        <fullName evidence="1">NadR/Ttd14 AAA domain-containing protein</fullName>
    </recommendedName>
</protein>
<name>A0A9P4H2Q9_9PLEO</name>
<dbReference type="InterPro" id="IPR027417">
    <property type="entry name" value="P-loop_NTPase"/>
</dbReference>
<dbReference type="EMBL" id="ML978241">
    <property type="protein sequence ID" value="KAF2026560.1"/>
    <property type="molecule type" value="Genomic_DNA"/>
</dbReference>